<dbReference type="Proteomes" id="UP000005268">
    <property type="component" value="Chromosome"/>
</dbReference>
<protein>
    <submittedName>
        <fullName evidence="1">Uncharacterized protein</fullName>
    </submittedName>
</protein>
<name>I3UP05_PSEPU</name>
<dbReference type="HOGENOM" id="CLU_3121707_0_0_6"/>
<dbReference type="EMBL" id="CP003588">
    <property type="protein sequence ID" value="AFK67226.1"/>
    <property type="molecule type" value="Genomic_DNA"/>
</dbReference>
<gene>
    <name evidence="1" type="ORF">YSA_00826</name>
</gene>
<dbReference type="AlphaFoldDB" id="I3UP05"/>
<evidence type="ECO:0000313" key="1">
    <source>
        <dbReference type="EMBL" id="AFK67226.1"/>
    </source>
</evidence>
<accession>I3UP05</accession>
<dbReference type="KEGG" id="ppi:YSA_00826"/>
<reference evidence="1 2" key="1">
    <citation type="journal article" date="2012" name="J. Bacteriol.">
        <title>Complete Genome Sequence of the Naphthalene-Degrading Pseudomonas putida Strain ND6.</title>
        <authorList>
            <person name="Li S."/>
            <person name="Zhao H."/>
            <person name="Li Y."/>
            <person name="Niu S."/>
            <person name="Cai B."/>
        </authorList>
    </citation>
    <scope>NUCLEOTIDE SEQUENCE [LARGE SCALE GENOMIC DNA]</scope>
    <source>
        <strain evidence="1 2">ND6</strain>
    </source>
</reference>
<proteinExistence type="predicted"/>
<sequence length="50" mass="5790">MIKEPRARAELLKTLLLWGGRLGNARLRELLGMKLSAVRLRRTKHRDHTG</sequence>
<evidence type="ECO:0000313" key="2">
    <source>
        <dbReference type="Proteomes" id="UP000005268"/>
    </source>
</evidence>
<organism evidence="1 2">
    <name type="scientific">Pseudomonas putida ND6</name>
    <dbReference type="NCBI Taxonomy" id="231023"/>
    <lineage>
        <taxon>Bacteria</taxon>
        <taxon>Pseudomonadati</taxon>
        <taxon>Pseudomonadota</taxon>
        <taxon>Gammaproteobacteria</taxon>
        <taxon>Pseudomonadales</taxon>
        <taxon>Pseudomonadaceae</taxon>
        <taxon>Pseudomonas</taxon>
    </lineage>
</organism>